<organism evidence="7 8">
    <name type="scientific">Micromonospora antibiotica</name>
    <dbReference type="NCBI Taxonomy" id="2807623"/>
    <lineage>
        <taxon>Bacteria</taxon>
        <taxon>Bacillati</taxon>
        <taxon>Actinomycetota</taxon>
        <taxon>Actinomycetes</taxon>
        <taxon>Micromonosporales</taxon>
        <taxon>Micromonosporaceae</taxon>
        <taxon>Micromonospora</taxon>
    </lineage>
</organism>
<comment type="subunit">
    <text evidence="5">Homopolymer.</text>
</comment>
<dbReference type="Pfam" id="PF01227">
    <property type="entry name" value="GTP_cyclohydroI"/>
    <property type="match status" value="1"/>
</dbReference>
<feature type="binding site" evidence="5">
    <location>
        <position position="153"/>
    </location>
    <ligand>
        <name>Zn(2+)</name>
        <dbReference type="ChEBI" id="CHEBI:29105"/>
    </ligand>
</feature>
<dbReference type="InterPro" id="IPR001474">
    <property type="entry name" value="GTP_CycHdrlase_I"/>
</dbReference>
<reference evidence="7 8" key="1">
    <citation type="submission" date="2021-03" db="EMBL/GenBank/DDBJ databases">
        <authorList>
            <person name="Lee D.-H."/>
        </authorList>
    </citation>
    <scope>NUCLEOTIDE SEQUENCE [LARGE SCALE GENOMIC DNA]</scope>
    <source>
        <strain evidence="7 8">MMS20-R2-23</strain>
    </source>
</reference>
<evidence type="ECO:0000256" key="2">
    <source>
        <dbReference type="ARBA" id="ARBA00005080"/>
    </source>
</evidence>
<protein>
    <recommendedName>
        <fullName evidence="5">GTP cyclohydrolase 1</fullName>
        <ecNumber evidence="5">3.5.4.16</ecNumber>
    </recommendedName>
    <alternativeName>
        <fullName evidence="5">GTP cyclohydrolase I</fullName>
        <shortName evidence="5">GTP-CH-I</shortName>
    </alternativeName>
</protein>
<dbReference type="RefSeq" id="WP_208567368.1">
    <property type="nucleotide sequence ID" value="NZ_JAGFWR010000005.1"/>
</dbReference>
<accession>A0ABS3V7Y4</accession>
<evidence type="ECO:0000256" key="5">
    <source>
        <dbReference type="HAMAP-Rule" id="MF_00223"/>
    </source>
</evidence>
<dbReference type="Gene3D" id="3.30.1130.10">
    <property type="match status" value="1"/>
</dbReference>
<dbReference type="PANTHER" id="PTHR11109">
    <property type="entry name" value="GTP CYCLOHYDROLASE I"/>
    <property type="match status" value="1"/>
</dbReference>
<evidence type="ECO:0000313" key="7">
    <source>
        <dbReference type="EMBL" id="MBO4161720.1"/>
    </source>
</evidence>
<keyword evidence="5" id="KW-0342">GTP-binding</keyword>
<name>A0ABS3V7Y4_9ACTN</name>
<keyword evidence="8" id="KW-1185">Reference proteome</keyword>
<dbReference type="InterPro" id="IPR043133">
    <property type="entry name" value="GTP-CH-I_C/QueF"/>
</dbReference>
<evidence type="ECO:0000256" key="3">
    <source>
        <dbReference type="ARBA" id="ARBA00022563"/>
    </source>
</evidence>
<evidence type="ECO:0000256" key="1">
    <source>
        <dbReference type="ARBA" id="ARBA00001052"/>
    </source>
</evidence>
<comment type="catalytic activity">
    <reaction evidence="1 5">
        <text>GTP + H2O = 7,8-dihydroneopterin 3'-triphosphate + formate + H(+)</text>
        <dbReference type="Rhea" id="RHEA:17473"/>
        <dbReference type="ChEBI" id="CHEBI:15377"/>
        <dbReference type="ChEBI" id="CHEBI:15378"/>
        <dbReference type="ChEBI" id="CHEBI:15740"/>
        <dbReference type="ChEBI" id="CHEBI:37565"/>
        <dbReference type="ChEBI" id="CHEBI:58462"/>
        <dbReference type="EC" id="3.5.4.16"/>
    </reaction>
</comment>
<proteinExistence type="inferred from homology"/>
<feature type="domain" description="GTP cyclohydrolase I" evidence="6">
    <location>
        <begin position="17"/>
        <end position="189"/>
    </location>
</feature>
<dbReference type="Proteomes" id="UP000671399">
    <property type="component" value="Unassembled WGS sequence"/>
</dbReference>
<keyword evidence="5" id="KW-0547">Nucleotide-binding</keyword>
<keyword evidence="3 5" id="KW-0554">One-carbon metabolism</keyword>
<keyword evidence="5" id="KW-0479">Metal-binding</keyword>
<keyword evidence="4 5" id="KW-0378">Hydrolase</keyword>
<keyword evidence="5" id="KW-0862">Zinc</keyword>
<evidence type="ECO:0000259" key="6">
    <source>
        <dbReference type="Pfam" id="PF01227"/>
    </source>
</evidence>
<gene>
    <name evidence="5" type="primary">folE</name>
    <name evidence="7" type="ORF">JQN83_13000</name>
</gene>
<dbReference type="HAMAP" id="MF_00223">
    <property type="entry name" value="FolE"/>
    <property type="match status" value="1"/>
</dbReference>
<comment type="similarity">
    <text evidence="5">Belongs to the GTP cyclohydrolase I family.</text>
</comment>
<dbReference type="Gene3D" id="1.10.286.10">
    <property type="match status" value="1"/>
</dbReference>
<dbReference type="SUPFAM" id="SSF55620">
    <property type="entry name" value="Tetrahydrobiopterin biosynthesis enzymes-like"/>
    <property type="match status" value="1"/>
</dbReference>
<comment type="caution">
    <text evidence="7">The sequence shown here is derived from an EMBL/GenBank/DDBJ whole genome shotgun (WGS) entry which is preliminary data.</text>
</comment>
<feature type="binding site" evidence="5">
    <location>
        <position position="82"/>
    </location>
    <ligand>
        <name>Zn(2+)</name>
        <dbReference type="ChEBI" id="CHEBI:29105"/>
    </ligand>
</feature>
<feature type="binding site" evidence="5">
    <location>
        <position position="85"/>
    </location>
    <ligand>
        <name>Zn(2+)</name>
        <dbReference type="ChEBI" id="CHEBI:29105"/>
    </ligand>
</feature>
<dbReference type="NCBIfam" id="NF006826">
    <property type="entry name" value="PRK09347.1-3"/>
    <property type="match status" value="1"/>
</dbReference>
<sequence>MTAPAVVRPDRDLVAAEEAARAFLAALGWDLNTPSTRDTPHRMAKAYADLASPRQFTPTAFDNEEGCDQLIVQQAIPFASVCEHHCLPFVGSVDFGYLPGSQIIGLSKLARGVELFARGPQVQERLTSQIANWLVETLRPKGVGVVVRAEHMCMRLRGAQVSGTLTITSALRGLVLDDPRTRSEFYSFVNAGAGR</sequence>
<dbReference type="EC" id="3.5.4.16" evidence="5"/>
<dbReference type="InterPro" id="IPR020602">
    <property type="entry name" value="GTP_CycHdrlase_I_dom"/>
</dbReference>
<comment type="pathway">
    <text evidence="2 5">Cofactor biosynthesis; 7,8-dihydroneopterin triphosphate biosynthesis; 7,8-dihydroneopterin triphosphate from GTP: step 1/1.</text>
</comment>
<evidence type="ECO:0000313" key="8">
    <source>
        <dbReference type="Proteomes" id="UP000671399"/>
    </source>
</evidence>
<evidence type="ECO:0000256" key="4">
    <source>
        <dbReference type="ARBA" id="ARBA00022801"/>
    </source>
</evidence>
<dbReference type="EMBL" id="JAGFWR010000005">
    <property type="protein sequence ID" value="MBO4161720.1"/>
    <property type="molecule type" value="Genomic_DNA"/>
</dbReference>
<dbReference type="PANTHER" id="PTHR11109:SF7">
    <property type="entry name" value="GTP CYCLOHYDROLASE 1"/>
    <property type="match status" value="1"/>
</dbReference>
<dbReference type="InterPro" id="IPR043134">
    <property type="entry name" value="GTP-CH-I_N"/>
</dbReference>